<keyword evidence="3" id="KW-1185">Reference proteome</keyword>
<dbReference type="InterPro" id="IPR045517">
    <property type="entry name" value="Glyoxalase_8"/>
</dbReference>
<proteinExistence type="predicted"/>
<name>A0A1H3B4V5_9RHOB</name>
<dbReference type="AlphaFoldDB" id="A0A1H3B4V5"/>
<evidence type="ECO:0000313" key="3">
    <source>
        <dbReference type="Proteomes" id="UP000199441"/>
    </source>
</evidence>
<protein>
    <recommendedName>
        <fullName evidence="1">Glyoxalase-related protein domain-containing protein</fullName>
    </recommendedName>
</protein>
<organism evidence="2 3">
    <name type="scientific">Litoreibacter albidus</name>
    <dbReference type="NCBI Taxonomy" id="670155"/>
    <lineage>
        <taxon>Bacteria</taxon>
        <taxon>Pseudomonadati</taxon>
        <taxon>Pseudomonadota</taxon>
        <taxon>Alphaproteobacteria</taxon>
        <taxon>Rhodobacterales</taxon>
        <taxon>Roseobacteraceae</taxon>
        <taxon>Litoreibacter</taxon>
    </lineage>
</organism>
<dbReference type="STRING" id="670155.SAMN04488001_3054"/>
<dbReference type="Proteomes" id="UP000199441">
    <property type="component" value="Unassembled WGS sequence"/>
</dbReference>
<accession>A0A1H3B4V5</accession>
<reference evidence="3" key="1">
    <citation type="submission" date="2016-10" db="EMBL/GenBank/DDBJ databases">
        <authorList>
            <person name="Varghese N."/>
            <person name="Submissions S."/>
        </authorList>
    </citation>
    <scope>NUCLEOTIDE SEQUENCE [LARGE SCALE GENOMIC DNA]</scope>
    <source>
        <strain evidence="3">DSM 26922</strain>
    </source>
</reference>
<dbReference type="RefSeq" id="WP_170833484.1">
    <property type="nucleotide sequence ID" value="NZ_FNOI01000006.1"/>
</dbReference>
<evidence type="ECO:0000259" key="1">
    <source>
        <dbReference type="Pfam" id="PF20066"/>
    </source>
</evidence>
<sequence>MTNLDPMPSVEDLKAQAKRLRTQLAVLNTPVSHSQSLELLAQQMGMRDWNTLQARASALSNHRPPWAVGDFVRGRYLDQPCAGRILSLSAIAGGRYRMTLHLDEAVDVVTFDSFSSFRQRINATVDSHGVSVGKRSDGVAHLVLQP</sequence>
<dbReference type="Pfam" id="PF20066">
    <property type="entry name" value="Glyoxalase_8"/>
    <property type="match status" value="1"/>
</dbReference>
<feature type="domain" description="Glyoxalase-related protein" evidence="1">
    <location>
        <begin position="6"/>
        <end position="145"/>
    </location>
</feature>
<dbReference type="EMBL" id="FNOI01000006">
    <property type="protein sequence ID" value="SDX36962.1"/>
    <property type="molecule type" value="Genomic_DNA"/>
</dbReference>
<gene>
    <name evidence="2" type="ORF">SAMN04488001_3054</name>
</gene>
<evidence type="ECO:0000313" key="2">
    <source>
        <dbReference type="EMBL" id="SDX36962.1"/>
    </source>
</evidence>